<feature type="domain" description="GST N-terminal" evidence="1">
    <location>
        <begin position="1"/>
        <end position="94"/>
    </location>
</feature>
<dbReference type="PROSITE" id="PS50404">
    <property type="entry name" value="GST_NTER"/>
    <property type="match status" value="1"/>
</dbReference>
<dbReference type="SUPFAM" id="SSF52833">
    <property type="entry name" value="Thioredoxin-like"/>
    <property type="match status" value="1"/>
</dbReference>
<dbReference type="Gene3D" id="1.20.1050.10">
    <property type="match status" value="1"/>
</dbReference>
<dbReference type="InterPro" id="IPR010987">
    <property type="entry name" value="Glutathione-S-Trfase_C-like"/>
</dbReference>
<sequence>MSLTIYGVLRSRASRPVWLAHELGLDFQHVPVIQSYRLADADAAAADAPLNTASPDFLAVNPNGMVPSLKDGDFVLHESLAICLYLARKAGGPLAPRDPQEEALMTQWALWAATEVEPKSLSILRGVDVEANAAALRRPFAVLEKQLQAGGGFVLGGRFTTADIMVAEIVRYAAANKALFADFPAISSWIATAQARPAHQRMAADRAKEPA</sequence>
<dbReference type="Pfam" id="PF13409">
    <property type="entry name" value="GST_N_2"/>
    <property type="match status" value="1"/>
</dbReference>
<dbReference type="PANTHER" id="PTHR44051:SF8">
    <property type="entry name" value="GLUTATHIONE S-TRANSFERASE GSTA"/>
    <property type="match status" value="1"/>
</dbReference>
<dbReference type="EMBL" id="MLCO01000202">
    <property type="protein sequence ID" value="ONG50129.1"/>
    <property type="molecule type" value="Genomic_DNA"/>
</dbReference>
<dbReference type="InterPro" id="IPR036249">
    <property type="entry name" value="Thioredoxin-like_sf"/>
</dbReference>
<dbReference type="InterPro" id="IPR040079">
    <property type="entry name" value="Glutathione_S-Trfase"/>
</dbReference>
<protein>
    <submittedName>
        <fullName evidence="3">Glutathione S-transferase</fullName>
    </submittedName>
</protein>
<dbReference type="PROSITE" id="PS50405">
    <property type="entry name" value="GST_CTER"/>
    <property type="match status" value="1"/>
</dbReference>
<keyword evidence="3" id="KW-0808">Transferase</keyword>
<dbReference type="AlphaFoldDB" id="A0A1V2GYC3"/>
<dbReference type="Proteomes" id="UP000188879">
    <property type="component" value="Unassembled WGS sequence"/>
</dbReference>
<evidence type="ECO:0000259" key="2">
    <source>
        <dbReference type="PROSITE" id="PS50405"/>
    </source>
</evidence>
<dbReference type="OrthoDB" id="9810080at2"/>
<dbReference type="InterPro" id="IPR004045">
    <property type="entry name" value="Glutathione_S-Trfase_N"/>
</dbReference>
<accession>A0A1V2GYC3</accession>
<dbReference type="RefSeq" id="WP_076958943.1">
    <property type="nucleotide sequence ID" value="NZ_MLCO01000202.1"/>
</dbReference>
<evidence type="ECO:0000259" key="1">
    <source>
        <dbReference type="PROSITE" id="PS50404"/>
    </source>
</evidence>
<evidence type="ECO:0000313" key="4">
    <source>
        <dbReference type="Proteomes" id="UP000188879"/>
    </source>
</evidence>
<dbReference type="SUPFAM" id="SSF47616">
    <property type="entry name" value="GST C-terminal domain-like"/>
    <property type="match status" value="1"/>
</dbReference>
<dbReference type="Gene3D" id="3.40.30.10">
    <property type="entry name" value="Glutaredoxin"/>
    <property type="match status" value="1"/>
</dbReference>
<dbReference type="SFLD" id="SFLDS00019">
    <property type="entry name" value="Glutathione_Transferase_(cytos"/>
    <property type="match status" value="1"/>
</dbReference>
<organism evidence="3 4">
    <name type="scientific">Teichococcus deserti</name>
    <dbReference type="NCBI Taxonomy" id="1817963"/>
    <lineage>
        <taxon>Bacteria</taxon>
        <taxon>Pseudomonadati</taxon>
        <taxon>Pseudomonadota</taxon>
        <taxon>Alphaproteobacteria</taxon>
        <taxon>Acetobacterales</taxon>
        <taxon>Roseomonadaceae</taxon>
        <taxon>Roseomonas</taxon>
    </lineage>
</organism>
<evidence type="ECO:0000313" key="3">
    <source>
        <dbReference type="EMBL" id="ONG50129.1"/>
    </source>
</evidence>
<keyword evidence="4" id="KW-1185">Reference proteome</keyword>
<feature type="domain" description="GST C-terminal" evidence="2">
    <location>
        <begin position="98"/>
        <end position="211"/>
    </location>
</feature>
<dbReference type="Pfam" id="PF13410">
    <property type="entry name" value="GST_C_2"/>
    <property type="match status" value="1"/>
</dbReference>
<dbReference type="PANTHER" id="PTHR44051">
    <property type="entry name" value="GLUTATHIONE S-TRANSFERASE-RELATED"/>
    <property type="match status" value="1"/>
</dbReference>
<reference evidence="3 4" key="1">
    <citation type="submission" date="2016-10" db="EMBL/GenBank/DDBJ databases">
        <title>Draft Genome sequence of Roseomonas sp. strain M3.</title>
        <authorList>
            <person name="Subhash Y."/>
            <person name="Lee S."/>
        </authorList>
    </citation>
    <scope>NUCLEOTIDE SEQUENCE [LARGE SCALE GENOMIC DNA]</scope>
    <source>
        <strain evidence="3 4">M3</strain>
    </source>
</reference>
<dbReference type="GO" id="GO:0016740">
    <property type="term" value="F:transferase activity"/>
    <property type="evidence" value="ECO:0007669"/>
    <property type="project" value="UniProtKB-KW"/>
</dbReference>
<name>A0A1V2GYC3_9PROT</name>
<comment type="caution">
    <text evidence="3">The sequence shown here is derived from an EMBL/GenBank/DDBJ whole genome shotgun (WGS) entry which is preliminary data.</text>
</comment>
<proteinExistence type="predicted"/>
<dbReference type="SFLD" id="SFLDG00358">
    <property type="entry name" value="Main_(cytGST)"/>
    <property type="match status" value="1"/>
</dbReference>
<dbReference type="InterPro" id="IPR036282">
    <property type="entry name" value="Glutathione-S-Trfase_C_sf"/>
</dbReference>
<gene>
    <name evidence="3" type="ORF">BKE38_19290</name>
</gene>
<dbReference type="CDD" id="cd03046">
    <property type="entry name" value="GST_N_GTT1_like"/>
    <property type="match status" value="1"/>
</dbReference>